<feature type="domain" description="DRBM" evidence="4">
    <location>
        <begin position="1"/>
        <end position="61"/>
    </location>
</feature>
<dbReference type="InterPro" id="IPR014720">
    <property type="entry name" value="dsRBD_dom"/>
</dbReference>
<dbReference type="GO" id="GO:0003725">
    <property type="term" value="F:double-stranded RNA binding"/>
    <property type="evidence" value="ECO:0007669"/>
    <property type="project" value="TreeGrafter"/>
</dbReference>
<evidence type="ECO:0000256" key="3">
    <source>
        <dbReference type="SAM" id="MobiDB-lite"/>
    </source>
</evidence>
<dbReference type="Proteomes" id="UP001318040">
    <property type="component" value="Unplaced"/>
</dbReference>
<dbReference type="Gene3D" id="3.30.160.20">
    <property type="match status" value="1"/>
</dbReference>
<dbReference type="GO" id="GO:0003726">
    <property type="term" value="F:double-stranded RNA adenosine deaminase activity"/>
    <property type="evidence" value="ECO:0007669"/>
    <property type="project" value="TreeGrafter"/>
</dbReference>
<dbReference type="RefSeq" id="XP_032800161.1">
    <property type="nucleotide sequence ID" value="XM_032944270.1"/>
</dbReference>
<protein>
    <submittedName>
        <fullName evidence="6">Spermatid perinuclear RNA-binding protein-like</fullName>
    </submittedName>
</protein>
<evidence type="ECO:0000256" key="2">
    <source>
        <dbReference type="PROSITE-ProRule" id="PRU00266"/>
    </source>
</evidence>
<evidence type="ECO:0000256" key="1">
    <source>
        <dbReference type="ARBA" id="ARBA00022884"/>
    </source>
</evidence>
<dbReference type="PANTHER" id="PTHR10910:SF62">
    <property type="entry name" value="AT07585P-RELATED"/>
    <property type="match status" value="1"/>
</dbReference>
<dbReference type="GO" id="GO:0005737">
    <property type="term" value="C:cytoplasm"/>
    <property type="evidence" value="ECO:0007669"/>
    <property type="project" value="TreeGrafter"/>
</dbReference>
<keyword evidence="1 2" id="KW-0694">RNA-binding</keyword>
<dbReference type="SUPFAM" id="SSF54768">
    <property type="entry name" value="dsRNA-binding domain-like"/>
    <property type="match status" value="1"/>
</dbReference>
<gene>
    <name evidence="6" type="primary">LOC116937179</name>
</gene>
<sequence length="107" mass="10113">MELNEKRRGLKYQLLGEAGTGYDKKFTMQVEVDGQAFQGSGPNKKVAKAQAALTALDALFPTGGGASGGGGGASGGGASGGGASGGGASGGPAPAAPRGRGGARPPP</sequence>
<name>A0AAJ7SK54_PETMA</name>
<dbReference type="GO" id="GO:0006382">
    <property type="term" value="P:adenosine to inosine editing"/>
    <property type="evidence" value="ECO:0007669"/>
    <property type="project" value="TreeGrafter"/>
</dbReference>
<dbReference type="FunFam" id="3.30.160.20:FF:000007">
    <property type="entry name" value="Double-stranded RNA-binding protein Staufen homolog 1"/>
    <property type="match status" value="1"/>
</dbReference>
<dbReference type="KEGG" id="pmrn:116937179"/>
<dbReference type="AlphaFoldDB" id="A0AAJ7SK54"/>
<feature type="compositionally biased region" description="Gly residues" evidence="3">
    <location>
        <begin position="62"/>
        <end position="90"/>
    </location>
</feature>
<keyword evidence="5" id="KW-1185">Reference proteome</keyword>
<dbReference type="GO" id="GO:0005730">
    <property type="term" value="C:nucleolus"/>
    <property type="evidence" value="ECO:0007669"/>
    <property type="project" value="TreeGrafter"/>
</dbReference>
<reference evidence="6" key="1">
    <citation type="submission" date="2025-08" db="UniProtKB">
        <authorList>
            <consortium name="RefSeq"/>
        </authorList>
    </citation>
    <scope>IDENTIFICATION</scope>
    <source>
        <tissue evidence="6">Sperm</tissue>
    </source>
</reference>
<feature type="non-terminal residue" evidence="6">
    <location>
        <position position="107"/>
    </location>
</feature>
<evidence type="ECO:0000259" key="4">
    <source>
        <dbReference type="PROSITE" id="PS50137"/>
    </source>
</evidence>
<dbReference type="PROSITE" id="PS50137">
    <property type="entry name" value="DS_RBD"/>
    <property type="match status" value="1"/>
</dbReference>
<dbReference type="SMART" id="SM00358">
    <property type="entry name" value="DSRM"/>
    <property type="match status" value="1"/>
</dbReference>
<proteinExistence type="predicted"/>
<dbReference type="PANTHER" id="PTHR10910">
    <property type="entry name" value="EUKARYOTE SPECIFIC DSRNA BINDING PROTEIN"/>
    <property type="match status" value="1"/>
</dbReference>
<dbReference type="GO" id="GO:0006396">
    <property type="term" value="P:RNA processing"/>
    <property type="evidence" value="ECO:0007669"/>
    <property type="project" value="TreeGrafter"/>
</dbReference>
<evidence type="ECO:0000313" key="5">
    <source>
        <dbReference type="Proteomes" id="UP001318040"/>
    </source>
</evidence>
<accession>A0AAJ7SK54</accession>
<dbReference type="Pfam" id="PF00035">
    <property type="entry name" value="dsrm"/>
    <property type="match status" value="1"/>
</dbReference>
<dbReference type="GO" id="GO:0008251">
    <property type="term" value="F:tRNA-specific adenosine deaminase activity"/>
    <property type="evidence" value="ECO:0007669"/>
    <property type="project" value="TreeGrafter"/>
</dbReference>
<organism evidence="5 6">
    <name type="scientific">Petromyzon marinus</name>
    <name type="common">Sea lamprey</name>
    <dbReference type="NCBI Taxonomy" id="7757"/>
    <lineage>
        <taxon>Eukaryota</taxon>
        <taxon>Metazoa</taxon>
        <taxon>Chordata</taxon>
        <taxon>Craniata</taxon>
        <taxon>Vertebrata</taxon>
        <taxon>Cyclostomata</taxon>
        <taxon>Hyperoartia</taxon>
        <taxon>Petromyzontiformes</taxon>
        <taxon>Petromyzontidae</taxon>
        <taxon>Petromyzon</taxon>
    </lineage>
</organism>
<feature type="region of interest" description="Disordered" evidence="3">
    <location>
        <begin position="60"/>
        <end position="107"/>
    </location>
</feature>
<evidence type="ECO:0000313" key="6">
    <source>
        <dbReference type="RefSeq" id="XP_032800161.1"/>
    </source>
</evidence>